<accession>A0ABM9N7C4</accession>
<comment type="caution">
    <text evidence="2">The sequence shown here is derived from an EMBL/GenBank/DDBJ whole genome shotgun (WGS) entry which is preliminary data.</text>
</comment>
<dbReference type="EMBL" id="CAWVOK010000009">
    <property type="protein sequence ID" value="CAK8162507.1"/>
    <property type="molecule type" value="Genomic_DNA"/>
</dbReference>
<dbReference type="RefSeq" id="WP_338363594.1">
    <property type="nucleotide sequence ID" value="NZ_CAWVOK010000009.1"/>
</dbReference>
<evidence type="ECO:0008006" key="4">
    <source>
        <dbReference type="Google" id="ProtNLM"/>
    </source>
</evidence>
<evidence type="ECO:0000256" key="1">
    <source>
        <dbReference type="SAM" id="MobiDB-lite"/>
    </source>
</evidence>
<sequence>MNIKFYSTCCRAPSTDSNATNHPKLGDKKKGNVLSLVNHFENLKNPSVDKPLYKDSASQNKKIKTQKTKWQDSNKSIGKKDAKQHNPPSQQKIAADKNIVKKEDRENLREILKNKLAARRQSIAPIETANNTPELQAVPTTPLSSSGTHNDHNREVKTLGNINYGHMLDMLKKKLNKLNAETPGYEHEAEERSKNITATPKHNVVASAPSSVSLGNTHTAHDREARNEHNNVMSELKQKFGKAETPGYEHEAEERSKNITATPKHNVVASAPSMPSEHSSNLPSTNKEITIKNKLVQELKNKFSSGSLSGFEKIEENNISNYNSVAMHNNNSGLHR</sequence>
<dbReference type="Proteomes" id="UP001314181">
    <property type="component" value="Unassembled WGS sequence"/>
</dbReference>
<gene>
    <name evidence="2" type="ORF">CAXC1_180015</name>
</gene>
<proteinExistence type="predicted"/>
<organism evidence="2 3">
    <name type="scientific">Candidatus Xenohaliotis californiensis</name>
    <dbReference type="NCBI Taxonomy" id="84677"/>
    <lineage>
        <taxon>Bacteria</taxon>
        <taxon>Pseudomonadati</taxon>
        <taxon>Pseudomonadota</taxon>
        <taxon>Alphaproteobacteria</taxon>
        <taxon>Rickettsiales</taxon>
        <taxon>Anaplasmataceae</taxon>
        <taxon>Candidatus Xenohaliotis</taxon>
    </lineage>
</organism>
<feature type="region of interest" description="Disordered" evidence="1">
    <location>
        <begin position="47"/>
        <end position="93"/>
    </location>
</feature>
<evidence type="ECO:0000313" key="2">
    <source>
        <dbReference type="EMBL" id="CAK8162507.1"/>
    </source>
</evidence>
<protein>
    <recommendedName>
        <fullName evidence="4">WH2 domain-containing protein</fullName>
    </recommendedName>
</protein>
<keyword evidence="3" id="KW-1185">Reference proteome</keyword>
<reference evidence="2 3" key="1">
    <citation type="submission" date="2024-01" db="EMBL/GenBank/DDBJ databases">
        <authorList>
            <person name="Kunselman E."/>
        </authorList>
    </citation>
    <scope>NUCLEOTIDE SEQUENCE [LARGE SCALE GENOMIC DNA]</scope>
    <source>
        <strain evidence="2">2 abalone samples</strain>
    </source>
</reference>
<name>A0ABM9N7C4_9RICK</name>
<evidence type="ECO:0000313" key="3">
    <source>
        <dbReference type="Proteomes" id="UP001314181"/>
    </source>
</evidence>